<gene>
    <name evidence="1" type="ordered locus">BC1003_1793</name>
</gene>
<dbReference type="HOGENOM" id="CLU_3248538_0_0_4"/>
<organism evidence="1">
    <name type="scientific">Burkholderia sp. (strain CCGE1003)</name>
    <dbReference type="NCBI Taxonomy" id="640512"/>
    <lineage>
        <taxon>Bacteria</taxon>
        <taxon>Pseudomonadati</taxon>
        <taxon>Pseudomonadota</taxon>
        <taxon>Betaproteobacteria</taxon>
        <taxon>Burkholderiales</taxon>
        <taxon>Burkholderiaceae</taxon>
        <taxon>Burkholderia</taxon>
    </lineage>
</organism>
<reference evidence="1" key="1">
    <citation type="submission" date="2010-09" db="EMBL/GenBank/DDBJ databases">
        <title>Complete sequence of chromosome1 of Burkholderia sp. CCGE1003.</title>
        <authorList>
            <consortium name="US DOE Joint Genome Institute"/>
            <person name="Lucas S."/>
            <person name="Copeland A."/>
            <person name="Lapidus A."/>
            <person name="Cheng J.-F."/>
            <person name="Bruce D."/>
            <person name="Goodwin L."/>
            <person name="Pitluck S."/>
            <person name="Daligault H."/>
            <person name="Davenport K."/>
            <person name="Detter J.C."/>
            <person name="Han C."/>
            <person name="Tapia R."/>
            <person name="Land M."/>
            <person name="Hauser L."/>
            <person name="Jeffries C."/>
            <person name="Kyrpides N."/>
            <person name="Ivanova N."/>
            <person name="Ovchinnikova G."/>
            <person name="Martinez-Romero E."/>
            <person name="Rogel M.A."/>
            <person name="Auchtung J."/>
            <person name="Tiedje J.M."/>
            <person name="Woyke T."/>
        </authorList>
    </citation>
    <scope>NUCLEOTIDE SEQUENCE</scope>
    <source>
        <strain evidence="1">CCGE1003</strain>
    </source>
</reference>
<evidence type="ECO:0000313" key="1">
    <source>
        <dbReference type="EMBL" id="ADN57759.1"/>
    </source>
</evidence>
<sequence length="42" mass="4571">MARAPKLRRAGLAHERLVAGRPPAALRTIRTIRKPRATAQAA</sequence>
<dbReference type="EMBL" id="CP002217">
    <property type="protein sequence ID" value="ADN57759.1"/>
    <property type="molecule type" value="Genomic_DNA"/>
</dbReference>
<dbReference type="KEGG" id="bgf:BC1003_1793"/>
<protein>
    <submittedName>
        <fullName evidence="1">Uncharacterized protein</fullName>
    </submittedName>
</protein>
<proteinExistence type="predicted"/>
<name>E1T976_BURSG</name>
<accession>E1T976</accession>
<dbReference type="STRING" id="640512.BC1003_1793"/>
<dbReference type="AlphaFoldDB" id="E1T976"/>